<dbReference type="Proteomes" id="UP001323798">
    <property type="component" value="Chromosome"/>
</dbReference>
<name>A0ABZ0SKA0_9MICO</name>
<reference evidence="1 2" key="1">
    <citation type="submission" date="2023-11" db="EMBL/GenBank/DDBJ databases">
        <title>Genome sequence of Microbacterium rhizosphaerae KACC 19337.</title>
        <authorList>
            <person name="Choi H."/>
            <person name="Kim S."/>
            <person name="Kim Y."/>
            <person name="Kwon S.-W."/>
            <person name="Heo J."/>
        </authorList>
    </citation>
    <scope>NUCLEOTIDE SEQUENCE [LARGE SCALE GENOMIC DNA]</scope>
    <source>
        <strain evidence="1 2">KACC 19337</strain>
    </source>
</reference>
<dbReference type="RefSeq" id="WP_320941637.1">
    <property type="nucleotide sequence ID" value="NZ_BAABEU010000005.1"/>
</dbReference>
<protein>
    <submittedName>
        <fullName evidence="1">Uncharacterized protein</fullName>
    </submittedName>
</protein>
<keyword evidence="2" id="KW-1185">Reference proteome</keyword>
<organism evidence="1 2">
    <name type="scientific">Microbacterium rhizosphaerae</name>
    <dbReference type="NCBI Taxonomy" id="1678237"/>
    <lineage>
        <taxon>Bacteria</taxon>
        <taxon>Bacillati</taxon>
        <taxon>Actinomycetota</taxon>
        <taxon>Actinomycetes</taxon>
        <taxon>Micrococcales</taxon>
        <taxon>Microbacteriaceae</taxon>
        <taxon>Microbacterium</taxon>
    </lineage>
</organism>
<accession>A0ABZ0SKA0</accession>
<proteinExistence type="predicted"/>
<dbReference type="EMBL" id="CP139368">
    <property type="protein sequence ID" value="WPR88920.1"/>
    <property type="molecule type" value="Genomic_DNA"/>
</dbReference>
<evidence type="ECO:0000313" key="1">
    <source>
        <dbReference type="EMBL" id="WPR88920.1"/>
    </source>
</evidence>
<gene>
    <name evidence="1" type="ORF">SM116_14295</name>
</gene>
<sequence length="79" mass="9019">MPGLLKHIDVPEDLVETHEMIRVYRNTTIAHSQSELSMSFPWVSLTPEGTVDRVVPFTIRPPASSKRCWANRECDRPGE</sequence>
<evidence type="ECO:0000313" key="2">
    <source>
        <dbReference type="Proteomes" id="UP001323798"/>
    </source>
</evidence>